<feature type="signal peptide" evidence="1">
    <location>
        <begin position="1"/>
        <end position="26"/>
    </location>
</feature>
<dbReference type="Pfam" id="PF13432">
    <property type="entry name" value="TPR_16"/>
    <property type="match status" value="1"/>
</dbReference>
<dbReference type="Proteomes" id="UP000295292">
    <property type="component" value="Unassembled WGS sequence"/>
</dbReference>
<dbReference type="Pfam" id="PF13181">
    <property type="entry name" value="TPR_8"/>
    <property type="match status" value="1"/>
</dbReference>
<evidence type="ECO:0000313" key="3">
    <source>
        <dbReference type="Proteomes" id="UP000295292"/>
    </source>
</evidence>
<dbReference type="AlphaFoldDB" id="A0A4R6W4C6"/>
<protein>
    <submittedName>
        <fullName evidence="2">Tetratricopeptide repeat protein</fullName>
    </submittedName>
</protein>
<evidence type="ECO:0000256" key="1">
    <source>
        <dbReference type="SAM" id="SignalP"/>
    </source>
</evidence>
<dbReference type="SUPFAM" id="SSF81901">
    <property type="entry name" value="HCP-like"/>
    <property type="match status" value="1"/>
</dbReference>
<dbReference type="Gene3D" id="1.25.40.10">
    <property type="entry name" value="Tetratricopeptide repeat domain"/>
    <property type="match status" value="2"/>
</dbReference>
<organism evidence="2 3">
    <name type="scientific">Sphingobacterium yanglingense</name>
    <dbReference type="NCBI Taxonomy" id="1437280"/>
    <lineage>
        <taxon>Bacteria</taxon>
        <taxon>Pseudomonadati</taxon>
        <taxon>Bacteroidota</taxon>
        <taxon>Sphingobacteriia</taxon>
        <taxon>Sphingobacteriales</taxon>
        <taxon>Sphingobacteriaceae</taxon>
        <taxon>Sphingobacterium</taxon>
    </lineage>
</organism>
<dbReference type="OrthoDB" id="1425875at2"/>
<gene>
    <name evidence="2" type="ORF">CLV99_4489</name>
</gene>
<dbReference type="RefSeq" id="WP_133586614.1">
    <property type="nucleotide sequence ID" value="NZ_SNYV01000019.1"/>
</dbReference>
<accession>A0A4R6W4C6</accession>
<sequence>MNKSIFYDKWSLMLVVLLLTFTSCNSSNEDKAERLDREGKTEEAIKLYEQAIEEGSVGAINKLALLYSNTHQPEKAKEYYKMAVAKGDKEAAGILANFSLRDEKYEDVITYLKPIVDAGDTTQVYTLGSAYVKLGQYEDAVQVLLKNKNSVYVKTILGTAYYELGDKENAEKYWKSGVYDHKSGGINSYNKLLELYKEQGRTADYNALEGAY</sequence>
<evidence type="ECO:0000313" key="2">
    <source>
        <dbReference type="EMBL" id="TDQ73437.1"/>
    </source>
</evidence>
<comment type="caution">
    <text evidence="2">The sequence shown here is derived from an EMBL/GenBank/DDBJ whole genome shotgun (WGS) entry which is preliminary data.</text>
</comment>
<dbReference type="PROSITE" id="PS51257">
    <property type="entry name" value="PROKAR_LIPOPROTEIN"/>
    <property type="match status" value="1"/>
</dbReference>
<dbReference type="InterPro" id="IPR019734">
    <property type="entry name" value="TPR_rpt"/>
</dbReference>
<name>A0A4R6W4C6_9SPHI</name>
<proteinExistence type="predicted"/>
<reference evidence="2 3" key="1">
    <citation type="submission" date="2019-03" db="EMBL/GenBank/DDBJ databases">
        <title>Genomic Encyclopedia of Archaeal and Bacterial Type Strains, Phase II (KMG-II): from individual species to whole genera.</title>
        <authorList>
            <person name="Goeker M."/>
        </authorList>
    </citation>
    <scope>NUCLEOTIDE SEQUENCE [LARGE SCALE GENOMIC DNA]</scope>
    <source>
        <strain evidence="2 3">DSM 28353</strain>
    </source>
</reference>
<feature type="chain" id="PRO_5020553354" evidence="1">
    <location>
        <begin position="27"/>
        <end position="212"/>
    </location>
</feature>
<keyword evidence="1" id="KW-0732">Signal</keyword>
<dbReference type="InterPro" id="IPR011990">
    <property type="entry name" value="TPR-like_helical_dom_sf"/>
</dbReference>
<dbReference type="EMBL" id="SNYV01000019">
    <property type="protein sequence ID" value="TDQ73437.1"/>
    <property type="molecule type" value="Genomic_DNA"/>
</dbReference>
<keyword evidence="3" id="KW-1185">Reference proteome</keyword>